<comment type="subcellular location">
    <subcellularLocation>
        <location evidence="1 8">Cell membrane</location>
        <topology evidence="1 8">Multi-pass membrane protein</topology>
    </subcellularLocation>
</comment>
<dbReference type="InterPro" id="IPR002781">
    <property type="entry name" value="TM_pro_TauE-like"/>
</dbReference>
<feature type="transmembrane region" description="Helical" evidence="8">
    <location>
        <begin position="200"/>
        <end position="218"/>
    </location>
</feature>
<feature type="transmembrane region" description="Helical" evidence="8">
    <location>
        <begin position="135"/>
        <end position="158"/>
    </location>
</feature>
<evidence type="ECO:0000256" key="3">
    <source>
        <dbReference type="ARBA" id="ARBA00022448"/>
    </source>
</evidence>
<evidence type="ECO:0000313" key="10">
    <source>
        <dbReference type="Proteomes" id="UP001596028"/>
    </source>
</evidence>
<evidence type="ECO:0000256" key="5">
    <source>
        <dbReference type="ARBA" id="ARBA00022692"/>
    </source>
</evidence>
<evidence type="ECO:0000256" key="2">
    <source>
        <dbReference type="ARBA" id="ARBA00009142"/>
    </source>
</evidence>
<name>A0ABV9F9T7_9BACL</name>
<dbReference type="RefSeq" id="WP_378092880.1">
    <property type="nucleotide sequence ID" value="NZ_JBHSEP010000002.1"/>
</dbReference>
<evidence type="ECO:0000256" key="7">
    <source>
        <dbReference type="ARBA" id="ARBA00023136"/>
    </source>
</evidence>
<evidence type="ECO:0000256" key="6">
    <source>
        <dbReference type="ARBA" id="ARBA00022989"/>
    </source>
</evidence>
<accession>A0ABV9F9T7</accession>
<feature type="transmembrane region" description="Helical" evidence="8">
    <location>
        <begin position="6"/>
        <end position="26"/>
    </location>
</feature>
<keyword evidence="4 8" id="KW-1003">Cell membrane</keyword>
<sequence length="245" mass="25953">MNVLDVVYGLAILFAVLFVGSFIQGLTGFGAGIIAMGFISLVVPLKTGTLLVLAVTVVMCLGILARNREHIKIGEIKLLLASALVSRAAAFFVMDAFGGEEAMKRVLGATLILMVALLWRGRVAGAGHGAATVSVGFFGGFIGGLFAVGGPIYALYFLHRYKDKREYMANLQLTFLLANLLTLGAHGFNGDIGFDFVPAFLIGAAASWLGVRSGMLFFGKAPDGFIRKAAFLIVLFGGLHLMVFP</sequence>
<protein>
    <recommendedName>
        <fullName evidence="8">Probable membrane transporter protein</fullName>
    </recommendedName>
</protein>
<dbReference type="PANTHER" id="PTHR30269">
    <property type="entry name" value="TRANSMEMBRANE PROTEIN YFCA"/>
    <property type="match status" value="1"/>
</dbReference>
<evidence type="ECO:0000313" key="9">
    <source>
        <dbReference type="EMBL" id="MFC4597560.1"/>
    </source>
</evidence>
<proteinExistence type="inferred from homology"/>
<keyword evidence="5 8" id="KW-0812">Transmembrane</keyword>
<comment type="similarity">
    <text evidence="2 8">Belongs to the 4-toluene sulfonate uptake permease (TSUP) (TC 2.A.102) family.</text>
</comment>
<dbReference type="EMBL" id="JBHSEP010000002">
    <property type="protein sequence ID" value="MFC4597560.1"/>
    <property type="molecule type" value="Genomic_DNA"/>
</dbReference>
<dbReference type="PANTHER" id="PTHR30269:SF37">
    <property type="entry name" value="MEMBRANE TRANSPORTER PROTEIN"/>
    <property type="match status" value="1"/>
</dbReference>
<evidence type="ECO:0000256" key="4">
    <source>
        <dbReference type="ARBA" id="ARBA00022475"/>
    </source>
</evidence>
<evidence type="ECO:0000256" key="1">
    <source>
        <dbReference type="ARBA" id="ARBA00004651"/>
    </source>
</evidence>
<gene>
    <name evidence="9" type="ORF">ACFO3S_04870</name>
</gene>
<keyword evidence="3" id="KW-0813">Transport</keyword>
<comment type="caution">
    <text evidence="9">The sequence shown here is derived from an EMBL/GenBank/DDBJ whole genome shotgun (WGS) entry which is preliminary data.</text>
</comment>
<feature type="transmembrane region" description="Helical" evidence="8">
    <location>
        <begin position="170"/>
        <end position="188"/>
    </location>
</feature>
<feature type="transmembrane region" description="Helical" evidence="8">
    <location>
        <begin position="76"/>
        <end position="94"/>
    </location>
</feature>
<dbReference type="Proteomes" id="UP001596028">
    <property type="component" value="Unassembled WGS sequence"/>
</dbReference>
<dbReference type="Pfam" id="PF01925">
    <property type="entry name" value="TauE"/>
    <property type="match status" value="1"/>
</dbReference>
<reference evidence="10" key="1">
    <citation type="journal article" date="2019" name="Int. J. Syst. Evol. Microbiol.">
        <title>The Global Catalogue of Microorganisms (GCM) 10K type strain sequencing project: providing services to taxonomists for standard genome sequencing and annotation.</title>
        <authorList>
            <consortium name="The Broad Institute Genomics Platform"/>
            <consortium name="The Broad Institute Genome Sequencing Center for Infectious Disease"/>
            <person name="Wu L."/>
            <person name="Ma J."/>
        </authorList>
    </citation>
    <scope>NUCLEOTIDE SEQUENCE [LARGE SCALE GENOMIC DNA]</scope>
    <source>
        <strain evidence="10">CCUG 49571</strain>
    </source>
</reference>
<organism evidence="9 10">
    <name type="scientific">Cohnella hongkongensis</name>
    <dbReference type="NCBI Taxonomy" id="178337"/>
    <lineage>
        <taxon>Bacteria</taxon>
        <taxon>Bacillati</taxon>
        <taxon>Bacillota</taxon>
        <taxon>Bacilli</taxon>
        <taxon>Bacillales</taxon>
        <taxon>Paenibacillaceae</taxon>
        <taxon>Cohnella</taxon>
    </lineage>
</organism>
<evidence type="ECO:0000256" key="8">
    <source>
        <dbReference type="RuleBase" id="RU363041"/>
    </source>
</evidence>
<keyword evidence="10" id="KW-1185">Reference proteome</keyword>
<feature type="transmembrane region" description="Helical" evidence="8">
    <location>
        <begin position="225"/>
        <end position="244"/>
    </location>
</feature>
<feature type="transmembrane region" description="Helical" evidence="8">
    <location>
        <begin position="38"/>
        <end position="64"/>
    </location>
</feature>
<dbReference type="InterPro" id="IPR052017">
    <property type="entry name" value="TSUP"/>
</dbReference>
<keyword evidence="6 8" id="KW-1133">Transmembrane helix</keyword>
<keyword evidence="7 8" id="KW-0472">Membrane</keyword>